<dbReference type="InterPro" id="IPR003439">
    <property type="entry name" value="ABC_transporter-like_ATP-bd"/>
</dbReference>
<evidence type="ECO:0000256" key="4">
    <source>
        <dbReference type="ARBA" id="ARBA00022840"/>
    </source>
</evidence>
<keyword evidence="3" id="KW-0547">Nucleotide-binding</keyword>
<evidence type="ECO:0000256" key="2">
    <source>
        <dbReference type="ARBA" id="ARBA00022448"/>
    </source>
</evidence>
<dbReference type="SUPFAM" id="SSF52540">
    <property type="entry name" value="P-loop containing nucleoside triphosphate hydrolases"/>
    <property type="match status" value="1"/>
</dbReference>
<dbReference type="CDD" id="cd03255">
    <property type="entry name" value="ABC_MJ0796_LolCDE_FtsE"/>
    <property type="match status" value="1"/>
</dbReference>
<dbReference type="InterPro" id="IPR027417">
    <property type="entry name" value="P-loop_NTPase"/>
</dbReference>
<feature type="domain" description="ABC transporter" evidence="5">
    <location>
        <begin position="5"/>
        <end position="244"/>
    </location>
</feature>
<dbReference type="InterPro" id="IPR003593">
    <property type="entry name" value="AAA+_ATPase"/>
</dbReference>
<reference evidence="6 7" key="1">
    <citation type="submission" date="2021-03" db="EMBL/GenBank/DDBJ databases">
        <title>Enterococcal diversity collection.</title>
        <authorList>
            <person name="Gilmore M.S."/>
            <person name="Schwartzman J."/>
            <person name="Van Tyne D."/>
            <person name="Martin M."/>
            <person name="Earl A.M."/>
            <person name="Manson A.L."/>
            <person name="Straub T."/>
            <person name="Salamzade R."/>
            <person name="Saavedra J."/>
            <person name="Lebreton F."/>
            <person name="Prichula J."/>
            <person name="Schaufler K."/>
            <person name="Gaca A."/>
            <person name="Sgardioli B."/>
            <person name="Wagenaar J."/>
            <person name="Strong T."/>
        </authorList>
    </citation>
    <scope>NUCLEOTIDE SEQUENCE [LARGE SCALE GENOMIC DNA]</scope>
    <source>
        <strain evidence="6 7">DIV0869a</strain>
    </source>
</reference>
<evidence type="ECO:0000313" key="6">
    <source>
        <dbReference type="EMBL" id="MBO0441446.1"/>
    </source>
</evidence>
<evidence type="ECO:0000313" key="7">
    <source>
        <dbReference type="Proteomes" id="UP000664632"/>
    </source>
</evidence>
<evidence type="ECO:0000256" key="1">
    <source>
        <dbReference type="ARBA" id="ARBA00005417"/>
    </source>
</evidence>
<evidence type="ECO:0000259" key="5">
    <source>
        <dbReference type="PROSITE" id="PS50893"/>
    </source>
</evidence>
<dbReference type="GO" id="GO:0005524">
    <property type="term" value="F:ATP binding"/>
    <property type="evidence" value="ECO:0007669"/>
    <property type="project" value="UniProtKB-KW"/>
</dbReference>
<gene>
    <name evidence="6" type="ORF">JZO69_13845</name>
</gene>
<protein>
    <submittedName>
        <fullName evidence="6">ABC transporter ATP-binding protein</fullName>
    </submittedName>
</protein>
<comment type="caution">
    <text evidence="6">The sequence shown here is derived from an EMBL/GenBank/DDBJ whole genome shotgun (WGS) entry which is preliminary data.</text>
</comment>
<dbReference type="PANTHER" id="PTHR42798:SF7">
    <property type="entry name" value="ALPHA-D-RIBOSE 1-METHYLPHOSPHONATE 5-TRIPHOSPHATE SYNTHASE SUBUNIT PHNL"/>
    <property type="match status" value="1"/>
</dbReference>
<dbReference type="Gene3D" id="3.40.50.300">
    <property type="entry name" value="P-loop containing nucleotide triphosphate hydrolases"/>
    <property type="match status" value="1"/>
</dbReference>
<evidence type="ECO:0000256" key="3">
    <source>
        <dbReference type="ARBA" id="ARBA00022741"/>
    </source>
</evidence>
<dbReference type="InterPro" id="IPR017911">
    <property type="entry name" value="MacB-like_ATP-bd"/>
</dbReference>
<dbReference type="PANTHER" id="PTHR42798">
    <property type="entry name" value="LIPOPROTEIN-RELEASING SYSTEM ATP-BINDING PROTEIN LOLD"/>
    <property type="match status" value="1"/>
</dbReference>
<name>A0ABS3H1P7_9ENTE</name>
<sequence>MQKIITAEQLCKEYNNGSNTVKVLKNIDLKIYEGDFTVIMGSSGSGKSTLLYCLSAMDSISSGEVKYQNQRVDNMKEVEISKIRRTEMGFVFQQMNLISTLSLFENIIISGYLKNDSKKKVHSHAMSLLAQVGLDSFAKRLPSEISGGQQQRVAIARALINSPKILFADEPTGALNSKSGKNILDTLSHYNNNDNQTILMVTHDLKASLRANRIIYLNDGEIEGELALDKYAAENIDIVEREKNVLNWLQGMGW</sequence>
<dbReference type="PROSITE" id="PS00211">
    <property type="entry name" value="ABC_TRANSPORTER_1"/>
    <property type="match status" value="1"/>
</dbReference>
<keyword evidence="2" id="KW-0813">Transport</keyword>
<dbReference type="PROSITE" id="PS50893">
    <property type="entry name" value="ABC_TRANSPORTER_2"/>
    <property type="match status" value="1"/>
</dbReference>
<proteinExistence type="inferred from homology"/>
<dbReference type="Proteomes" id="UP000664632">
    <property type="component" value="Unassembled WGS sequence"/>
</dbReference>
<dbReference type="InterPro" id="IPR017871">
    <property type="entry name" value="ABC_transporter-like_CS"/>
</dbReference>
<accession>A0ABS3H1P7</accession>
<comment type="similarity">
    <text evidence="1">Belongs to the ABC transporter superfamily.</text>
</comment>
<keyword evidence="7" id="KW-1185">Reference proteome</keyword>
<dbReference type="EMBL" id="JAFLWD010000035">
    <property type="protein sequence ID" value="MBO0441446.1"/>
    <property type="molecule type" value="Genomic_DNA"/>
</dbReference>
<keyword evidence="4 6" id="KW-0067">ATP-binding</keyword>
<organism evidence="6 7">
    <name type="scientific">Candidatus Enterococcus ikei</name>
    <dbReference type="NCBI Taxonomy" id="2815326"/>
    <lineage>
        <taxon>Bacteria</taxon>
        <taxon>Bacillati</taxon>
        <taxon>Bacillota</taxon>
        <taxon>Bacilli</taxon>
        <taxon>Lactobacillales</taxon>
        <taxon>Enterococcaceae</taxon>
        <taxon>Enterococcus</taxon>
    </lineage>
</organism>
<dbReference type="SMART" id="SM00382">
    <property type="entry name" value="AAA"/>
    <property type="match status" value="1"/>
</dbReference>
<dbReference type="Pfam" id="PF00005">
    <property type="entry name" value="ABC_tran"/>
    <property type="match status" value="1"/>
</dbReference>